<dbReference type="EMBL" id="MKZY01000010">
    <property type="protein sequence ID" value="OOO04942.1"/>
    <property type="molecule type" value="Genomic_DNA"/>
</dbReference>
<dbReference type="GO" id="GO:0000981">
    <property type="term" value="F:DNA-binding transcription factor activity, RNA polymerase II-specific"/>
    <property type="evidence" value="ECO:0007669"/>
    <property type="project" value="InterPro"/>
</dbReference>
<feature type="region of interest" description="Disordered" evidence="7">
    <location>
        <begin position="613"/>
        <end position="639"/>
    </location>
</feature>
<keyword evidence="2" id="KW-0479">Metal-binding</keyword>
<dbReference type="InterPro" id="IPR001138">
    <property type="entry name" value="Zn2Cys6_DnaBD"/>
</dbReference>
<evidence type="ECO:0000256" key="2">
    <source>
        <dbReference type="ARBA" id="ARBA00022723"/>
    </source>
</evidence>
<dbReference type="GO" id="GO:0008270">
    <property type="term" value="F:zinc ion binding"/>
    <property type="evidence" value="ECO:0007669"/>
    <property type="project" value="InterPro"/>
</dbReference>
<dbReference type="PROSITE" id="PS51387">
    <property type="entry name" value="FAD_PCMH"/>
    <property type="match status" value="1"/>
</dbReference>
<feature type="compositionally biased region" description="Low complexity" evidence="7">
    <location>
        <begin position="613"/>
        <end position="635"/>
    </location>
</feature>
<protein>
    <submittedName>
        <fullName evidence="10">FAD linked oxidase domain-containing protein</fullName>
    </submittedName>
</protein>
<reference evidence="10 11" key="1">
    <citation type="submission" date="2016-10" db="EMBL/GenBank/DDBJ databases">
        <title>Genome sequencing of Aspergillus oryzae BCC7051.</title>
        <authorList>
            <person name="Thammarongtham C."/>
            <person name="Vorapreeda T."/>
            <person name="Nookaew I."/>
            <person name="Srisuk T."/>
            <person name="Land M."/>
            <person name="Jeennor S."/>
            <person name="Laoteng K."/>
        </authorList>
    </citation>
    <scope>NUCLEOTIDE SEQUENCE [LARGE SCALE GENOMIC DNA]</scope>
    <source>
        <strain evidence="10 11">BCC7051</strain>
    </source>
</reference>
<keyword evidence="6" id="KW-0539">Nucleus</keyword>
<dbReference type="SUPFAM" id="SSF56176">
    <property type="entry name" value="FAD-binding/transporter-associated domain-like"/>
    <property type="match status" value="1"/>
</dbReference>
<dbReference type="Pfam" id="PF01565">
    <property type="entry name" value="FAD_binding_4"/>
    <property type="match status" value="1"/>
</dbReference>
<dbReference type="OrthoDB" id="5392779at2759"/>
<feature type="region of interest" description="Disordered" evidence="7">
    <location>
        <begin position="106"/>
        <end position="133"/>
    </location>
</feature>
<dbReference type="SUPFAM" id="SSF57701">
    <property type="entry name" value="Zn2/Cys6 DNA-binding domain"/>
    <property type="match status" value="1"/>
</dbReference>
<dbReference type="VEuPathDB" id="FungiDB:AO090005000343"/>
<dbReference type="InterPro" id="IPR016166">
    <property type="entry name" value="FAD-bd_PCMH"/>
</dbReference>
<evidence type="ECO:0000259" key="8">
    <source>
        <dbReference type="PROSITE" id="PS50048"/>
    </source>
</evidence>
<dbReference type="VEuPathDB" id="FungiDB:AO090011000096"/>
<evidence type="ECO:0000256" key="1">
    <source>
        <dbReference type="ARBA" id="ARBA00005466"/>
    </source>
</evidence>
<evidence type="ECO:0000313" key="11">
    <source>
        <dbReference type="Proteomes" id="UP000190312"/>
    </source>
</evidence>
<organism evidence="10 11">
    <name type="scientific">Aspergillus oryzae</name>
    <name type="common">Yellow koji mold</name>
    <dbReference type="NCBI Taxonomy" id="5062"/>
    <lineage>
        <taxon>Eukaryota</taxon>
        <taxon>Fungi</taxon>
        <taxon>Dikarya</taxon>
        <taxon>Ascomycota</taxon>
        <taxon>Pezizomycotina</taxon>
        <taxon>Eurotiomycetes</taxon>
        <taxon>Eurotiomycetidae</taxon>
        <taxon>Eurotiales</taxon>
        <taxon>Aspergillaceae</taxon>
        <taxon>Aspergillus</taxon>
        <taxon>Aspergillus subgen. Circumdati</taxon>
    </lineage>
</organism>
<name>A0A1S9D755_ASPOZ</name>
<dbReference type="InterPro" id="IPR036318">
    <property type="entry name" value="FAD-bd_PCMH-like_sf"/>
</dbReference>
<comment type="caution">
    <text evidence="10">The sequence shown here is derived from an EMBL/GenBank/DDBJ whole genome shotgun (WGS) entry which is preliminary data.</text>
</comment>
<keyword evidence="5" id="KW-0804">Transcription</keyword>
<dbReference type="GO" id="GO:0071949">
    <property type="term" value="F:FAD binding"/>
    <property type="evidence" value="ECO:0007669"/>
    <property type="project" value="InterPro"/>
</dbReference>
<evidence type="ECO:0000256" key="7">
    <source>
        <dbReference type="SAM" id="MobiDB-lite"/>
    </source>
</evidence>
<dbReference type="InterPro" id="IPR007219">
    <property type="entry name" value="XnlR_reg_dom"/>
</dbReference>
<dbReference type="Pfam" id="PF08031">
    <property type="entry name" value="BBE"/>
    <property type="match status" value="1"/>
</dbReference>
<dbReference type="GO" id="GO:0009893">
    <property type="term" value="P:positive regulation of metabolic process"/>
    <property type="evidence" value="ECO:0007669"/>
    <property type="project" value="UniProtKB-ARBA"/>
</dbReference>
<dbReference type="CDD" id="cd00067">
    <property type="entry name" value="GAL4"/>
    <property type="match status" value="1"/>
</dbReference>
<dbReference type="GO" id="GO:0006351">
    <property type="term" value="P:DNA-templated transcription"/>
    <property type="evidence" value="ECO:0007669"/>
    <property type="project" value="InterPro"/>
</dbReference>
<dbReference type="Gene3D" id="4.10.240.10">
    <property type="entry name" value="Zn(2)-C6 fungal-type DNA-binding domain"/>
    <property type="match status" value="1"/>
</dbReference>
<evidence type="ECO:0000313" key="10">
    <source>
        <dbReference type="EMBL" id="OOO04942.1"/>
    </source>
</evidence>
<keyword evidence="4" id="KW-0238">DNA-binding</keyword>
<evidence type="ECO:0000256" key="5">
    <source>
        <dbReference type="ARBA" id="ARBA00023163"/>
    </source>
</evidence>
<dbReference type="PANTHER" id="PTHR47840">
    <property type="entry name" value="ZN(II)2CYS6 TRANSCRIPTION FACTOR (EUROFUNG)-RELATED"/>
    <property type="match status" value="1"/>
</dbReference>
<dbReference type="SMART" id="SM00066">
    <property type="entry name" value="GAL4"/>
    <property type="match status" value="1"/>
</dbReference>
<feature type="domain" description="FAD-binding PCMH-type" evidence="9">
    <location>
        <begin position="863"/>
        <end position="1052"/>
    </location>
</feature>
<accession>A0A1S9D755</accession>
<dbReference type="Gene3D" id="3.30.465.10">
    <property type="match status" value="1"/>
</dbReference>
<keyword evidence="3" id="KW-0805">Transcription regulation</keyword>
<dbReference type="InterPro" id="IPR016169">
    <property type="entry name" value="FAD-bd_PCMH_sub2"/>
</dbReference>
<dbReference type="AlphaFoldDB" id="A0A1S9D755"/>
<proteinExistence type="inferred from homology"/>
<evidence type="ECO:0000256" key="4">
    <source>
        <dbReference type="ARBA" id="ARBA00023125"/>
    </source>
</evidence>
<dbReference type="InterPro" id="IPR012951">
    <property type="entry name" value="BBE"/>
</dbReference>
<dbReference type="CDD" id="cd12148">
    <property type="entry name" value="fungal_TF_MHR"/>
    <property type="match status" value="1"/>
</dbReference>
<dbReference type="PROSITE" id="PS00463">
    <property type="entry name" value="ZN2_CY6_FUNGAL_1"/>
    <property type="match status" value="1"/>
</dbReference>
<dbReference type="GO" id="GO:0016491">
    <property type="term" value="F:oxidoreductase activity"/>
    <property type="evidence" value="ECO:0007669"/>
    <property type="project" value="InterPro"/>
</dbReference>
<feature type="region of interest" description="Disordered" evidence="7">
    <location>
        <begin position="1"/>
        <end position="20"/>
    </location>
</feature>
<evidence type="ECO:0000259" key="9">
    <source>
        <dbReference type="PROSITE" id="PS51387"/>
    </source>
</evidence>
<dbReference type="SMART" id="SM00906">
    <property type="entry name" value="Fungal_trans"/>
    <property type="match status" value="1"/>
</dbReference>
<dbReference type="InterPro" id="IPR036864">
    <property type="entry name" value="Zn2-C6_fun-type_DNA-bd_sf"/>
</dbReference>
<dbReference type="VEuPathDB" id="FungiDB:AO090038000083"/>
<dbReference type="GO" id="GO:0003677">
    <property type="term" value="F:DNA binding"/>
    <property type="evidence" value="ECO:0007669"/>
    <property type="project" value="UniProtKB-KW"/>
</dbReference>
<dbReference type="eggNOG" id="ENOG502SIKZ">
    <property type="taxonomic scope" value="Eukaryota"/>
</dbReference>
<dbReference type="Pfam" id="PF00172">
    <property type="entry name" value="Zn_clus"/>
    <property type="match status" value="1"/>
</dbReference>
<dbReference type="PANTHER" id="PTHR47840:SF1">
    <property type="entry name" value="ZN(II)2CYS6 TRANSCRIPTION FACTOR (EUROFUNG)"/>
    <property type="match status" value="1"/>
</dbReference>
<dbReference type="InterPro" id="IPR006094">
    <property type="entry name" value="Oxid_FAD_bind_N"/>
</dbReference>
<dbReference type="Proteomes" id="UP000190312">
    <property type="component" value="Unassembled WGS sequence"/>
</dbReference>
<comment type="similarity">
    <text evidence="1">Belongs to the oxygen-dependent FAD-linked oxidoreductase family.</text>
</comment>
<feature type="domain" description="Zn(2)-C6 fungal-type" evidence="8">
    <location>
        <begin position="41"/>
        <end position="74"/>
    </location>
</feature>
<sequence>MRLARRGGGRSGMNCISMDRRPNLDNVPPFKRKKLRRGTRSCWECKRRKMKCVFERPEDAVCVGCHRRWTQCVSQEFPEQVPAHIDSNRQLRDRLRRVESRLDQVLHQDANSTPARSIDQHPHPPPAYTEDTTVGEDLSHTLYSALPSPQDIARITTANSHHSIPFHEILTTPYSILDRDGPRAHSPLLSITGTGVHPVLIARHMLHLASFLQHLHPDLHDEIRGLSESPSSMRDRLAEMAIRLVTTRDQFVGSVEFLECIMMQSLYEANCGYLRRSWMTTRRAMTIAQSMGFHQSGARLQYHVLHPDTKAYPHFMWFRIVFYDRQMCLLLGMPDGSPDRSMGSEAMLAQDSPVGRLERQHCVIMSRLLERSHVNPAACSDYALTRELDGELHRCARTLPSRWWLTPNLSKEQKKEALFCDMRRLSAQLCHYNLLNQLHLPYLLRHSVDRQYDYSRISCVNASREILSRFMMLRRWNRVAFSCRTIDFTALMAAMTLVLAHLDRYRSSQVDDFLAVRALGDRALIEQAQEHMEELDRLNADPLSARSACLLRRLLAIEAKAVDGEQLHCAQVVRVQNPENAIQPEATHSEDKHVYIPYFGVIQAAGEIVSAAAAARPSSRPSTPTVTSPGPDGPTQTRTVAATTMPSRPAPNDHVHGLSGPLVSEVLSDDPMQLFGYPGMAGSEDGTFQDMDLAFLDNLMRGTGEDIMGATGRGNHSFPKPTTLFPAETVQLTNEVLAAVSSNVRNANISDVFHFADPYTDSTLSKKNPRSCKVMPGDVSWPKNLLWNTLDTLLGKRLIKTVPLAAYGYLEWPEYDADKCANITSQWVVSNLHMDDPVSIMLPRYEGRTCMAPGYNYTNTCELGSYPTYVVNASTVAQIQLAVNFARNLNLRLVVKNTGHEFNGKSSGKGALSIWTHWFKDKAFYPQYKAANGYVGPAIKFGSGVQVGEAYEYAKSLGVSVVGGEAVTVGLGGGYTAGGGHSPLSSMYGMAADQVLAMEDICLTLCCVFVLADGRFIPASSTENSDIFWMLRGSGGSTIGVVTSLIVKALPRLPTTTVTFNFTINDAPNVDAFWKGIEAYFDNFEDFVNAGTYGYYYVGASAVEIGTHHAGSTDYYFRMHSFVAPNMTIAETKALLAPWYNVLDSLNITYTPWYYHADNLIRRRCRGQNRLPQSGAYMSKADLIEPNLQEAFYGANYPALYALKQKYDPTSLFFALTAVGAEDGEVRTTDPLPYSWNNNGRLCPVSS</sequence>
<dbReference type="PROSITE" id="PS50048">
    <property type="entry name" value="ZN2_CY6_FUNGAL_2"/>
    <property type="match status" value="1"/>
</dbReference>
<evidence type="ECO:0000256" key="3">
    <source>
        <dbReference type="ARBA" id="ARBA00023015"/>
    </source>
</evidence>
<evidence type="ECO:0000256" key="6">
    <source>
        <dbReference type="ARBA" id="ARBA00023242"/>
    </source>
</evidence>
<gene>
    <name evidence="10" type="ORF">OAory_01112790</name>
</gene>